<dbReference type="AlphaFoldDB" id="A0A918JEH8"/>
<dbReference type="Gene3D" id="1.10.3540.10">
    <property type="entry name" value="uncharacterized protein from magnetospirillum magneticum domain"/>
    <property type="match status" value="1"/>
</dbReference>
<keyword evidence="2" id="KW-1185">Reference proteome</keyword>
<name>A0A918JEH8_9ALTE</name>
<evidence type="ECO:0008006" key="3">
    <source>
        <dbReference type="Google" id="ProtNLM"/>
    </source>
</evidence>
<accession>A0A918JEH8</accession>
<evidence type="ECO:0000313" key="1">
    <source>
        <dbReference type="EMBL" id="GGW75521.1"/>
    </source>
</evidence>
<sequence>MNAQAKLKNHKAYLGDLIGGSLMLRESQTIAELLLTLPSADDWHDAIVNRNVLQKRSDASAKRNAATIKKRLVGLSDVYLEKLAFGGTELATQLMFAATLINSPMLADFMRNVVINAKRVFREYLDQKDWESFWDDSVRIYPELGSMSETSTYKIAQVAFKLLADAGYIDSTRTKKLQNIFLLPEVRSLLAQMERDDVIAAMEV</sequence>
<dbReference type="InterPro" id="IPR023137">
    <property type="entry name" value="BrxA_sf"/>
</dbReference>
<reference evidence="1" key="1">
    <citation type="journal article" date="2014" name="Int. J. Syst. Evol. Microbiol.">
        <title>Complete genome sequence of Corynebacterium casei LMG S-19264T (=DSM 44701T), isolated from a smear-ripened cheese.</title>
        <authorList>
            <consortium name="US DOE Joint Genome Institute (JGI-PGF)"/>
            <person name="Walter F."/>
            <person name="Albersmeier A."/>
            <person name="Kalinowski J."/>
            <person name="Ruckert C."/>
        </authorList>
    </citation>
    <scope>NUCLEOTIDE SEQUENCE</scope>
    <source>
        <strain evidence="1">KCTC 22164</strain>
    </source>
</reference>
<dbReference type="RefSeq" id="WP_189403477.1">
    <property type="nucleotide sequence ID" value="NZ_BMXP01000001.1"/>
</dbReference>
<organism evidence="1 2">
    <name type="scientific">Alteromonas halophila</name>
    <dbReference type="NCBI Taxonomy" id="516698"/>
    <lineage>
        <taxon>Bacteria</taxon>
        <taxon>Pseudomonadati</taxon>
        <taxon>Pseudomonadota</taxon>
        <taxon>Gammaproteobacteria</taxon>
        <taxon>Alteromonadales</taxon>
        <taxon>Alteromonadaceae</taxon>
        <taxon>Alteromonas/Salinimonas group</taxon>
        <taxon>Alteromonas</taxon>
    </lineage>
</organism>
<dbReference type="Proteomes" id="UP000631300">
    <property type="component" value="Unassembled WGS sequence"/>
</dbReference>
<comment type="caution">
    <text evidence="1">The sequence shown here is derived from an EMBL/GenBank/DDBJ whole genome shotgun (WGS) entry which is preliminary data.</text>
</comment>
<protein>
    <recommendedName>
        <fullName evidence="3">DUF1819 family protein</fullName>
    </recommendedName>
</protein>
<dbReference type="Pfam" id="PF08849">
    <property type="entry name" value="BrxA"/>
    <property type="match status" value="1"/>
</dbReference>
<dbReference type="EMBL" id="BMXP01000001">
    <property type="protein sequence ID" value="GGW75521.1"/>
    <property type="molecule type" value="Genomic_DNA"/>
</dbReference>
<dbReference type="InterPro" id="IPR014948">
    <property type="entry name" value="BrxA"/>
</dbReference>
<reference evidence="1" key="2">
    <citation type="submission" date="2020-09" db="EMBL/GenBank/DDBJ databases">
        <authorList>
            <person name="Sun Q."/>
            <person name="Kim S."/>
        </authorList>
    </citation>
    <scope>NUCLEOTIDE SEQUENCE</scope>
    <source>
        <strain evidence="1">KCTC 22164</strain>
    </source>
</reference>
<proteinExistence type="predicted"/>
<gene>
    <name evidence="1" type="ORF">GCM10007391_04770</name>
</gene>
<evidence type="ECO:0000313" key="2">
    <source>
        <dbReference type="Proteomes" id="UP000631300"/>
    </source>
</evidence>